<reference evidence="1" key="1">
    <citation type="submission" date="2023-05" db="EMBL/GenBank/DDBJ databases">
        <title>Nepenthes gracilis genome sequencing.</title>
        <authorList>
            <person name="Fukushima K."/>
        </authorList>
    </citation>
    <scope>NUCLEOTIDE SEQUENCE</scope>
    <source>
        <strain evidence="1">SING2019-196</strain>
    </source>
</reference>
<dbReference type="AlphaFoldDB" id="A0AAD3S728"/>
<dbReference type="Proteomes" id="UP001279734">
    <property type="component" value="Unassembled WGS sequence"/>
</dbReference>
<protein>
    <submittedName>
        <fullName evidence="1">Uncharacterized protein</fullName>
    </submittedName>
</protein>
<evidence type="ECO:0000313" key="2">
    <source>
        <dbReference type="Proteomes" id="UP001279734"/>
    </source>
</evidence>
<sequence>MATLIFEGSVLRLLHVNIALIRSMEAGDSECIEPDSSSNLVHSDDYDLSSLTSDLHYAPIPLGSSRALASSFVEGESALTQHSEIPVCLAPC</sequence>
<gene>
    <name evidence="1" type="ORF">Nepgr_007371</name>
</gene>
<dbReference type="EMBL" id="BSYO01000006">
    <property type="protein sequence ID" value="GMH05531.1"/>
    <property type="molecule type" value="Genomic_DNA"/>
</dbReference>
<organism evidence="1 2">
    <name type="scientific">Nepenthes gracilis</name>
    <name type="common">Slender pitcher plant</name>
    <dbReference type="NCBI Taxonomy" id="150966"/>
    <lineage>
        <taxon>Eukaryota</taxon>
        <taxon>Viridiplantae</taxon>
        <taxon>Streptophyta</taxon>
        <taxon>Embryophyta</taxon>
        <taxon>Tracheophyta</taxon>
        <taxon>Spermatophyta</taxon>
        <taxon>Magnoliopsida</taxon>
        <taxon>eudicotyledons</taxon>
        <taxon>Gunneridae</taxon>
        <taxon>Pentapetalae</taxon>
        <taxon>Caryophyllales</taxon>
        <taxon>Nepenthaceae</taxon>
        <taxon>Nepenthes</taxon>
    </lineage>
</organism>
<name>A0AAD3S728_NEPGR</name>
<keyword evidence="2" id="KW-1185">Reference proteome</keyword>
<accession>A0AAD3S728</accession>
<evidence type="ECO:0000313" key="1">
    <source>
        <dbReference type="EMBL" id="GMH05531.1"/>
    </source>
</evidence>
<comment type="caution">
    <text evidence="1">The sequence shown here is derived from an EMBL/GenBank/DDBJ whole genome shotgun (WGS) entry which is preliminary data.</text>
</comment>
<proteinExistence type="predicted"/>